<evidence type="ECO:0000313" key="2">
    <source>
        <dbReference type="EMBL" id="HAT6343091.1"/>
    </source>
</evidence>
<evidence type="ECO:0000313" key="5">
    <source>
        <dbReference type="Proteomes" id="UP000253075"/>
    </source>
</evidence>
<dbReference type="EMBL" id="PUTQ01000049">
    <property type="protein sequence ID" value="RCF42777.1"/>
    <property type="molecule type" value="Genomic_DNA"/>
</dbReference>
<sequence>MNPAPLYLLAPLVLFIVTLLLYRISPLRAVAAGSARWFILPAFTLFILLIIINGAADPSLRNPAFHWLMPGLGFALSLFPALPKALVPRLAIKEGAFAALGLMLMSLAMVY</sequence>
<reference evidence="3 5" key="2">
    <citation type="journal article" date="2018" name="PLoS ONE">
        <title>Phenotypic characterization and whole genome analysis of extended-spectrum beta-lactamase-producing bacteria isolated from dogs in Germany.</title>
        <authorList>
            <person name="Boehmer T."/>
            <person name="Vogler A.J."/>
            <person name="Thomas A."/>
            <person name="Sauer S."/>
            <person name="Hergenroether M."/>
            <person name="Straubinger R.K."/>
            <person name="Birdsell D."/>
            <person name="Keim P."/>
            <person name="Sahl J.W."/>
            <person name="Williamson C.H."/>
            <person name="Riehm J.M."/>
        </authorList>
    </citation>
    <scope>NUCLEOTIDE SEQUENCE [LARGE SCALE GENOMIC DNA]</scope>
    <source>
        <strain evidence="3 5">AFG_SD03_1510_Ahy_093</strain>
    </source>
</reference>
<accession>A0A081UUN7</accession>
<dbReference type="KEGG" id="ahh:RY45_05535"/>
<dbReference type="AlphaFoldDB" id="A0A081UUN7"/>
<keyword evidence="1" id="KW-0812">Transmembrane</keyword>
<dbReference type="RefSeq" id="WP_005303968.1">
    <property type="nucleotide sequence ID" value="NZ_AP019193.1"/>
</dbReference>
<reference evidence="5" key="3">
    <citation type="submission" date="2018-02" db="EMBL/GenBank/DDBJ databases">
        <title>Phenotypic characterization and whole genome analysis of multidrug-resistant, extended-spectrum beta-lactamase-producing bacteria isolated from dogs in Germany.</title>
        <authorList>
            <person name="Williamson C."/>
        </authorList>
    </citation>
    <scope>NUCLEOTIDE SEQUENCE [LARGE SCALE GENOMIC DNA]</scope>
    <source>
        <strain evidence="5">AFG_SD03_1510_Ahy_093</strain>
    </source>
</reference>
<keyword evidence="1" id="KW-0472">Membrane</keyword>
<feature type="transmembrane region" description="Helical" evidence="1">
    <location>
        <begin position="34"/>
        <end position="52"/>
    </location>
</feature>
<name>A0A081UUN7_AERHY</name>
<dbReference type="EMBL" id="DACTUL010000004">
    <property type="protein sequence ID" value="HAT6343091.1"/>
    <property type="molecule type" value="Genomic_DNA"/>
</dbReference>
<dbReference type="Proteomes" id="UP001214666">
    <property type="component" value="Chromosome"/>
</dbReference>
<feature type="transmembrane region" description="Helical" evidence="1">
    <location>
        <begin position="64"/>
        <end position="83"/>
    </location>
</feature>
<keyword evidence="1" id="KW-1133">Transmembrane helix</keyword>
<organism evidence="2 6">
    <name type="scientific">Aeromonas hydrophila</name>
    <dbReference type="NCBI Taxonomy" id="644"/>
    <lineage>
        <taxon>Bacteria</taxon>
        <taxon>Pseudomonadati</taxon>
        <taxon>Pseudomonadota</taxon>
        <taxon>Gammaproteobacteria</taxon>
        <taxon>Aeromonadales</taxon>
        <taxon>Aeromonadaceae</taxon>
        <taxon>Aeromonas</taxon>
    </lineage>
</organism>
<evidence type="ECO:0000256" key="1">
    <source>
        <dbReference type="SAM" id="Phobius"/>
    </source>
</evidence>
<evidence type="ECO:0000313" key="4">
    <source>
        <dbReference type="EMBL" id="WEE27130.1"/>
    </source>
</evidence>
<dbReference type="GeneID" id="4487184"/>
<dbReference type="KEGG" id="aaj:BOQ57_04995"/>
<evidence type="ECO:0000313" key="6">
    <source>
        <dbReference type="Proteomes" id="UP000859505"/>
    </source>
</evidence>
<reference evidence="3" key="4">
    <citation type="submission" date="2018-02" db="EMBL/GenBank/DDBJ databases">
        <authorList>
            <person name="Williamson C."/>
        </authorList>
    </citation>
    <scope>NUCLEOTIDE SEQUENCE</scope>
    <source>
        <strain evidence="3">AFG_SD03_1510_Ahy_093</strain>
    </source>
</reference>
<evidence type="ECO:0000313" key="3">
    <source>
        <dbReference type="EMBL" id="RCF42777.1"/>
    </source>
</evidence>
<dbReference type="Proteomes" id="UP000253075">
    <property type="component" value="Unassembled WGS sequence"/>
</dbReference>
<proteinExistence type="predicted"/>
<reference evidence="2" key="1">
    <citation type="journal article" date="2018" name="Genome Biol.">
        <title>SKESA: strategic k-mer extension for scrupulous assemblies.</title>
        <authorList>
            <person name="Souvorov A."/>
            <person name="Agarwala R."/>
            <person name="Lipman D.J."/>
        </authorList>
    </citation>
    <scope>NUCLEOTIDE SEQUENCE</scope>
    <source>
        <strain evidence="2">OLC2673_Aeromonas</strain>
    </source>
</reference>
<reference evidence="4" key="6">
    <citation type="submission" date="2023-02" db="EMBL/GenBank/DDBJ databases">
        <title>The sequence of Aeromonas hydrophila K533.</title>
        <authorList>
            <person name="Luo X."/>
        </authorList>
    </citation>
    <scope>NUCLEOTIDE SEQUENCE</scope>
    <source>
        <strain evidence="4">K533</strain>
    </source>
</reference>
<gene>
    <name evidence="3" type="ORF">C6C11_22735</name>
    <name evidence="2" type="ORF">JAJ28_000774</name>
    <name evidence="4" type="ORF">PY771_02085</name>
</gene>
<dbReference type="Proteomes" id="UP000859505">
    <property type="component" value="Unassembled WGS sequence"/>
</dbReference>
<dbReference type="OMA" id="PAFHWLM"/>
<reference evidence="2" key="5">
    <citation type="submission" date="2020-01" db="EMBL/GenBank/DDBJ databases">
        <authorList>
            <consortium name="NCBI Pathogen Detection Project"/>
        </authorList>
    </citation>
    <scope>NUCLEOTIDE SEQUENCE</scope>
    <source>
        <strain evidence="2">OLC2673_Aeromonas</strain>
    </source>
</reference>
<dbReference type="EMBL" id="CP118942">
    <property type="protein sequence ID" value="WEE27130.1"/>
    <property type="molecule type" value="Genomic_DNA"/>
</dbReference>
<protein>
    <submittedName>
        <fullName evidence="2">Uncharacterized protein</fullName>
    </submittedName>
</protein>
<feature type="transmembrane region" description="Helical" evidence="1">
    <location>
        <begin position="6"/>
        <end position="22"/>
    </location>
</feature>